<dbReference type="PROSITE" id="PS50048">
    <property type="entry name" value="ZN2_CY6_FUNGAL_2"/>
    <property type="match status" value="1"/>
</dbReference>
<sequence>MESQLVRKKSHRKVKTGCITCRIRRVKCDEDKPNCRRCTSTGRKCDGYPLASWVFGKAPTRPSSIGGNDAECHAIYQFRTRIASLLASSFDRKFWMHDLIHNAESFIPVRHALAGLASAYQKSIVLGNHSPTCDRFIFEQYDKALKSLHECFQIGKRLSRTQQSAALVANLLFVFLCSLQGLRQEALIHLRNGLALIHEWSLDTSMMGDDTQTTLMADILALYTRLDTQSRVICQDVRTAQTFKGLLLSQTSKKPENPTVCQALFELESLHNQILQLADDEPYSDTKSTYQQALSSWDTQFHHLASTSPHVSHITALKMRREVVEITLSMKINTEDITTYIDTHCSTILDLAHQLSKEIDLKLNQVSFNLASGLVEALYFVAVTSKDWDLRQQAIHHLRRYRLVDGIWGSHDAADLAFSRLQDDMNIYRLQLGQPGV</sequence>
<keyword evidence="5" id="KW-0804">Transcription</keyword>
<keyword evidence="9" id="KW-1185">Reference proteome</keyword>
<dbReference type="GO" id="GO:0008270">
    <property type="term" value="F:zinc ion binding"/>
    <property type="evidence" value="ECO:0007669"/>
    <property type="project" value="InterPro"/>
</dbReference>
<dbReference type="PANTHER" id="PTHR36206">
    <property type="entry name" value="ASPERCRYPTIN BIOSYNTHESIS CLUSTER-SPECIFIC TRANSCRIPTION REGULATOR ATNN-RELATED"/>
    <property type="match status" value="1"/>
</dbReference>
<evidence type="ECO:0000259" key="7">
    <source>
        <dbReference type="PROSITE" id="PS50048"/>
    </source>
</evidence>
<evidence type="ECO:0000256" key="2">
    <source>
        <dbReference type="ARBA" id="ARBA00022833"/>
    </source>
</evidence>
<dbReference type="EMBL" id="PXOG01000047">
    <property type="protein sequence ID" value="RGP79391.1"/>
    <property type="molecule type" value="Genomic_DNA"/>
</dbReference>
<dbReference type="GO" id="GO:0003677">
    <property type="term" value="F:DNA binding"/>
    <property type="evidence" value="ECO:0007669"/>
    <property type="project" value="UniProtKB-KW"/>
</dbReference>
<dbReference type="Gene3D" id="4.10.240.10">
    <property type="entry name" value="Zn(2)-C6 fungal-type DNA-binding domain"/>
    <property type="match status" value="1"/>
</dbReference>
<evidence type="ECO:0000313" key="9">
    <source>
        <dbReference type="Proteomes" id="UP000266234"/>
    </source>
</evidence>
<dbReference type="SMART" id="SM00066">
    <property type="entry name" value="GAL4"/>
    <property type="match status" value="1"/>
</dbReference>
<dbReference type="InterPro" id="IPR036864">
    <property type="entry name" value="Zn2-C6_fun-type_DNA-bd_sf"/>
</dbReference>
<evidence type="ECO:0000256" key="5">
    <source>
        <dbReference type="ARBA" id="ARBA00023163"/>
    </source>
</evidence>
<dbReference type="OrthoDB" id="3145928at2759"/>
<protein>
    <submittedName>
        <fullName evidence="8">Transcriptional regulatory</fullName>
    </submittedName>
</protein>
<keyword evidence="1" id="KW-0479">Metal-binding</keyword>
<dbReference type="InterPro" id="IPR052360">
    <property type="entry name" value="Transcr_Regulatory_Proteins"/>
</dbReference>
<evidence type="ECO:0000256" key="3">
    <source>
        <dbReference type="ARBA" id="ARBA00023015"/>
    </source>
</evidence>
<reference evidence="8 9" key="1">
    <citation type="journal article" date="2018" name="PLoS Pathog.">
        <title>Evolution of structural diversity of trichothecenes, a family of toxins produced by plant pathogenic and entomopathogenic fungi.</title>
        <authorList>
            <person name="Proctor R.H."/>
            <person name="McCormick S.P."/>
            <person name="Kim H.S."/>
            <person name="Cardoza R.E."/>
            <person name="Stanley A.M."/>
            <person name="Lindo L."/>
            <person name="Kelly A."/>
            <person name="Brown D.W."/>
            <person name="Lee T."/>
            <person name="Vaughan M.M."/>
            <person name="Alexander N.J."/>
            <person name="Busman M."/>
            <person name="Gutierrez S."/>
        </authorList>
    </citation>
    <scope>NUCLEOTIDE SEQUENCE [LARGE SCALE GENOMIC DNA]</scope>
    <source>
        <strain evidence="8 9">NRRL 20695</strain>
    </source>
</reference>
<comment type="caution">
    <text evidence="8">The sequence shown here is derived from an EMBL/GenBank/DDBJ whole genome shotgun (WGS) entry which is preliminary data.</text>
</comment>
<dbReference type="InterPro" id="IPR001138">
    <property type="entry name" value="Zn2Cys6_DnaBD"/>
</dbReference>
<keyword evidence="3" id="KW-0805">Transcription regulation</keyword>
<evidence type="ECO:0000256" key="4">
    <source>
        <dbReference type="ARBA" id="ARBA00023125"/>
    </source>
</evidence>
<dbReference type="PROSITE" id="PS00463">
    <property type="entry name" value="ZN2_CY6_FUNGAL_1"/>
    <property type="match status" value="1"/>
</dbReference>
<dbReference type="SUPFAM" id="SSF57701">
    <property type="entry name" value="Zn2/Cys6 DNA-binding domain"/>
    <property type="match status" value="1"/>
</dbReference>
<name>A0A395T405_9HYPO</name>
<dbReference type="Proteomes" id="UP000266234">
    <property type="component" value="Unassembled WGS sequence"/>
</dbReference>
<dbReference type="PANTHER" id="PTHR36206:SF12">
    <property type="entry name" value="ASPERCRYPTIN BIOSYNTHESIS CLUSTER-SPECIFIC TRANSCRIPTION REGULATOR ATNN-RELATED"/>
    <property type="match status" value="1"/>
</dbReference>
<dbReference type="Pfam" id="PF00172">
    <property type="entry name" value="Zn_clus"/>
    <property type="match status" value="1"/>
</dbReference>
<keyword evidence="4" id="KW-0238">DNA-binding</keyword>
<evidence type="ECO:0000256" key="1">
    <source>
        <dbReference type="ARBA" id="ARBA00022723"/>
    </source>
</evidence>
<feature type="domain" description="Zn(2)-C6 fungal-type" evidence="7">
    <location>
        <begin position="17"/>
        <end position="45"/>
    </location>
</feature>
<organism evidence="8 9">
    <name type="scientific">Fusarium longipes</name>
    <dbReference type="NCBI Taxonomy" id="694270"/>
    <lineage>
        <taxon>Eukaryota</taxon>
        <taxon>Fungi</taxon>
        <taxon>Dikarya</taxon>
        <taxon>Ascomycota</taxon>
        <taxon>Pezizomycotina</taxon>
        <taxon>Sordariomycetes</taxon>
        <taxon>Hypocreomycetidae</taxon>
        <taxon>Hypocreales</taxon>
        <taxon>Nectriaceae</taxon>
        <taxon>Fusarium</taxon>
    </lineage>
</organism>
<dbReference type="CDD" id="cd00067">
    <property type="entry name" value="GAL4"/>
    <property type="match status" value="1"/>
</dbReference>
<evidence type="ECO:0000313" key="8">
    <source>
        <dbReference type="EMBL" id="RGP79391.1"/>
    </source>
</evidence>
<dbReference type="GO" id="GO:0000981">
    <property type="term" value="F:DNA-binding transcription factor activity, RNA polymerase II-specific"/>
    <property type="evidence" value="ECO:0007669"/>
    <property type="project" value="InterPro"/>
</dbReference>
<keyword evidence="2" id="KW-0862">Zinc</keyword>
<proteinExistence type="predicted"/>
<evidence type="ECO:0000256" key="6">
    <source>
        <dbReference type="ARBA" id="ARBA00023242"/>
    </source>
</evidence>
<dbReference type="AlphaFoldDB" id="A0A395T405"/>
<accession>A0A395T405</accession>
<gene>
    <name evidence="8" type="ORF">FLONG3_2446</name>
</gene>
<keyword evidence="6" id="KW-0539">Nucleus</keyword>